<dbReference type="OrthoDB" id="1263307at2759"/>
<dbReference type="Pfam" id="PF12697">
    <property type="entry name" value="Abhydrolase_6"/>
    <property type="match status" value="1"/>
</dbReference>
<name>A0A5N6UBS6_ASPTM</name>
<sequence length="282" mass="30743">MATDKSKPAVIVCHGSYHSPAPYQPLLEYLNSQGFESYCPHRPTCDLRNLNVGDFNKPDFNRGPPPGGFPSDSEDVAVVTQLLDKLINREGKRVLLLAHSSGGWVATQAALPEFQYQPRQAHGQAGGIIGLFYYGAFVIPVGQSVNSFFQPKDGPPITPPFMRFYAHGAAGLGTIVDAHKFLFNDLDHEPASKWAATLTAAPIMTVELTNDAYSVLPCAYLVLDQDLTLPKEYQEAMVALQAQNGNVFTVYHTSAGHSPHLSWTEGLVGKVEEFVDVIDGLQ</sequence>
<dbReference type="Proteomes" id="UP000326950">
    <property type="component" value="Unassembled WGS sequence"/>
</dbReference>
<proteinExistence type="predicted"/>
<dbReference type="InterPro" id="IPR029058">
    <property type="entry name" value="AB_hydrolase_fold"/>
</dbReference>
<evidence type="ECO:0000259" key="1">
    <source>
        <dbReference type="Pfam" id="PF12697"/>
    </source>
</evidence>
<dbReference type="SUPFAM" id="SSF53474">
    <property type="entry name" value="alpha/beta-Hydrolases"/>
    <property type="match status" value="1"/>
</dbReference>
<dbReference type="AlphaFoldDB" id="A0A5N6UBS6"/>
<dbReference type="InterPro" id="IPR052897">
    <property type="entry name" value="Sec-Metab_Biosynth_Hydrolase"/>
</dbReference>
<evidence type="ECO:0000313" key="3">
    <source>
        <dbReference type="Proteomes" id="UP000326950"/>
    </source>
</evidence>
<dbReference type="Gene3D" id="3.40.50.1820">
    <property type="entry name" value="alpha/beta hydrolase"/>
    <property type="match status" value="1"/>
</dbReference>
<feature type="domain" description="AB hydrolase-1" evidence="1">
    <location>
        <begin position="10"/>
        <end position="265"/>
    </location>
</feature>
<evidence type="ECO:0000313" key="2">
    <source>
        <dbReference type="EMBL" id="KAE8156023.1"/>
    </source>
</evidence>
<reference evidence="2 3" key="1">
    <citation type="submission" date="2019-04" db="EMBL/GenBank/DDBJ databases">
        <title>Friends and foes A comparative genomics study of 23 Aspergillus species from section Flavi.</title>
        <authorList>
            <consortium name="DOE Joint Genome Institute"/>
            <person name="Kjaerbolling I."/>
            <person name="Vesth T."/>
            <person name="Frisvad J.C."/>
            <person name="Nybo J.L."/>
            <person name="Theobald S."/>
            <person name="Kildgaard S."/>
            <person name="Isbrandt T."/>
            <person name="Kuo A."/>
            <person name="Sato A."/>
            <person name="Lyhne E.K."/>
            <person name="Kogle M.E."/>
            <person name="Wiebenga A."/>
            <person name="Kun R.S."/>
            <person name="Lubbers R.J."/>
            <person name="Makela M.R."/>
            <person name="Barry K."/>
            <person name="Chovatia M."/>
            <person name="Clum A."/>
            <person name="Daum C."/>
            <person name="Haridas S."/>
            <person name="He G."/>
            <person name="LaButti K."/>
            <person name="Lipzen A."/>
            <person name="Mondo S."/>
            <person name="Riley R."/>
            <person name="Salamov A."/>
            <person name="Simmons B.A."/>
            <person name="Magnuson J.K."/>
            <person name="Henrissat B."/>
            <person name="Mortensen U.H."/>
            <person name="Larsen T.O."/>
            <person name="Devries R.P."/>
            <person name="Grigoriev I.V."/>
            <person name="Machida M."/>
            <person name="Baker S.E."/>
            <person name="Andersen M.R."/>
        </authorList>
    </citation>
    <scope>NUCLEOTIDE SEQUENCE [LARGE SCALE GENOMIC DNA]</scope>
    <source>
        <strain evidence="2 3">CBS 117626</strain>
    </source>
</reference>
<protein>
    <submittedName>
        <fullName evidence="2">Alpha/beta hydrolase fold-1</fullName>
    </submittedName>
</protein>
<dbReference type="EMBL" id="ML738784">
    <property type="protein sequence ID" value="KAE8156023.1"/>
    <property type="molecule type" value="Genomic_DNA"/>
</dbReference>
<dbReference type="PANTHER" id="PTHR37017:SF11">
    <property type="entry name" value="ESTERASE_LIPASE_THIOESTERASE DOMAIN-CONTAINING PROTEIN"/>
    <property type="match status" value="1"/>
</dbReference>
<gene>
    <name evidence="2" type="ORF">BDV40DRAFT_99644</name>
</gene>
<keyword evidence="2" id="KW-0378">Hydrolase</keyword>
<dbReference type="InterPro" id="IPR000073">
    <property type="entry name" value="AB_hydrolase_1"/>
</dbReference>
<organism evidence="2 3">
    <name type="scientific">Aspergillus tamarii</name>
    <dbReference type="NCBI Taxonomy" id="41984"/>
    <lineage>
        <taxon>Eukaryota</taxon>
        <taxon>Fungi</taxon>
        <taxon>Dikarya</taxon>
        <taxon>Ascomycota</taxon>
        <taxon>Pezizomycotina</taxon>
        <taxon>Eurotiomycetes</taxon>
        <taxon>Eurotiomycetidae</taxon>
        <taxon>Eurotiales</taxon>
        <taxon>Aspergillaceae</taxon>
        <taxon>Aspergillus</taxon>
        <taxon>Aspergillus subgen. Circumdati</taxon>
    </lineage>
</organism>
<dbReference type="PANTHER" id="PTHR37017">
    <property type="entry name" value="AB HYDROLASE-1 DOMAIN-CONTAINING PROTEIN-RELATED"/>
    <property type="match status" value="1"/>
</dbReference>
<dbReference type="GO" id="GO:0016787">
    <property type="term" value="F:hydrolase activity"/>
    <property type="evidence" value="ECO:0007669"/>
    <property type="project" value="UniProtKB-KW"/>
</dbReference>
<accession>A0A5N6UBS6</accession>
<keyword evidence="3" id="KW-1185">Reference proteome</keyword>